<keyword evidence="3" id="KW-1185">Reference proteome</keyword>
<name>A0ABV0UQ87_9TELE</name>
<reference evidence="2 3" key="1">
    <citation type="submission" date="2021-06" db="EMBL/GenBank/DDBJ databases">
        <authorList>
            <person name="Palmer J.M."/>
        </authorList>
    </citation>
    <scope>NUCLEOTIDE SEQUENCE [LARGE SCALE GENOMIC DNA]</scope>
    <source>
        <strain evidence="3">if_2019</strain>
        <tissue evidence="2">Muscle</tissue>
    </source>
</reference>
<dbReference type="Proteomes" id="UP001482620">
    <property type="component" value="Unassembled WGS sequence"/>
</dbReference>
<evidence type="ECO:0008006" key="4">
    <source>
        <dbReference type="Google" id="ProtNLM"/>
    </source>
</evidence>
<keyword evidence="1" id="KW-0732">Signal</keyword>
<gene>
    <name evidence="2" type="ORF">ILYODFUR_008802</name>
</gene>
<dbReference type="EMBL" id="JAHRIQ010081699">
    <property type="protein sequence ID" value="MEQ2247382.1"/>
    <property type="molecule type" value="Genomic_DNA"/>
</dbReference>
<evidence type="ECO:0000313" key="2">
    <source>
        <dbReference type="EMBL" id="MEQ2247382.1"/>
    </source>
</evidence>
<sequence>MRVCVFACVFVFVYLDVCLCEPACVRCTTDQQTICSSPLNEQSKQQESRLSPNLESLYCDNMDPRNNFIAVIRS</sequence>
<accession>A0ABV0UQ87</accession>
<evidence type="ECO:0000256" key="1">
    <source>
        <dbReference type="SAM" id="SignalP"/>
    </source>
</evidence>
<protein>
    <recommendedName>
        <fullName evidence="4">Secreted protein</fullName>
    </recommendedName>
</protein>
<feature type="chain" id="PRO_5045924153" description="Secreted protein" evidence="1">
    <location>
        <begin position="21"/>
        <end position="74"/>
    </location>
</feature>
<proteinExistence type="predicted"/>
<organism evidence="2 3">
    <name type="scientific">Ilyodon furcidens</name>
    <name type="common">goldbreast splitfin</name>
    <dbReference type="NCBI Taxonomy" id="33524"/>
    <lineage>
        <taxon>Eukaryota</taxon>
        <taxon>Metazoa</taxon>
        <taxon>Chordata</taxon>
        <taxon>Craniata</taxon>
        <taxon>Vertebrata</taxon>
        <taxon>Euteleostomi</taxon>
        <taxon>Actinopterygii</taxon>
        <taxon>Neopterygii</taxon>
        <taxon>Teleostei</taxon>
        <taxon>Neoteleostei</taxon>
        <taxon>Acanthomorphata</taxon>
        <taxon>Ovalentaria</taxon>
        <taxon>Atherinomorphae</taxon>
        <taxon>Cyprinodontiformes</taxon>
        <taxon>Goodeidae</taxon>
        <taxon>Ilyodon</taxon>
    </lineage>
</organism>
<feature type="signal peptide" evidence="1">
    <location>
        <begin position="1"/>
        <end position="20"/>
    </location>
</feature>
<comment type="caution">
    <text evidence="2">The sequence shown here is derived from an EMBL/GenBank/DDBJ whole genome shotgun (WGS) entry which is preliminary data.</text>
</comment>
<evidence type="ECO:0000313" key="3">
    <source>
        <dbReference type="Proteomes" id="UP001482620"/>
    </source>
</evidence>